<accession>A0A5B7DBU1</accession>
<dbReference type="Proteomes" id="UP000324222">
    <property type="component" value="Unassembled WGS sequence"/>
</dbReference>
<proteinExistence type="predicted"/>
<evidence type="ECO:0000313" key="2">
    <source>
        <dbReference type="EMBL" id="MPC18720.1"/>
    </source>
</evidence>
<protein>
    <submittedName>
        <fullName evidence="2">Uncharacterized protein</fullName>
    </submittedName>
</protein>
<feature type="compositionally biased region" description="Pro residues" evidence="1">
    <location>
        <begin position="88"/>
        <end position="97"/>
    </location>
</feature>
<evidence type="ECO:0000313" key="3">
    <source>
        <dbReference type="Proteomes" id="UP000324222"/>
    </source>
</evidence>
<comment type="caution">
    <text evidence="2">The sequence shown here is derived from an EMBL/GenBank/DDBJ whole genome shotgun (WGS) entry which is preliminary data.</text>
</comment>
<evidence type="ECO:0000256" key="1">
    <source>
        <dbReference type="SAM" id="MobiDB-lite"/>
    </source>
</evidence>
<organism evidence="2 3">
    <name type="scientific">Portunus trituberculatus</name>
    <name type="common">Swimming crab</name>
    <name type="synonym">Neptunus trituberculatus</name>
    <dbReference type="NCBI Taxonomy" id="210409"/>
    <lineage>
        <taxon>Eukaryota</taxon>
        <taxon>Metazoa</taxon>
        <taxon>Ecdysozoa</taxon>
        <taxon>Arthropoda</taxon>
        <taxon>Crustacea</taxon>
        <taxon>Multicrustacea</taxon>
        <taxon>Malacostraca</taxon>
        <taxon>Eumalacostraca</taxon>
        <taxon>Eucarida</taxon>
        <taxon>Decapoda</taxon>
        <taxon>Pleocyemata</taxon>
        <taxon>Brachyura</taxon>
        <taxon>Eubrachyura</taxon>
        <taxon>Portunoidea</taxon>
        <taxon>Portunidae</taxon>
        <taxon>Portuninae</taxon>
        <taxon>Portunus</taxon>
    </lineage>
</organism>
<gene>
    <name evidence="2" type="ORF">E2C01_011614</name>
</gene>
<sequence>MEQTRGQVLLTPPVTNSAKKTLSISQNGIADRQPHSASLCRNTTRAEGRRRPFRDLHCTTRFTASIVKPAGPISQTLTRRGDTKLPGRDPPVTPPRSPLLFSLNTSFFTLLVSSH</sequence>
<keyword evidence="3" id="KW-1185">Reference proteome</keyword>
<name>A0A5B7DBU1_PORTR</name>
<reference evidence="2 3" key="1">
    <citation type="submission" date="2019-05" db="EMBL/GenBank/DDBJ databases">
        <title>Another draft genome of Portunus trituberculatus and its Hox gene families provides insights of decapod evolution.</title>
        <authorList>
            <person name="Jeong J.-H."/>
            <person name="Song I."/>
            <person name="Kim S."/>
            <person name="Choi T."/>
            <person name="Kim D."/>
            <person name="Ryu S."/>
            <person name="Kim W."/>
        </authorList>
    </citation>
    <scope>NUCLEOTIDE SEQUENCE [LARGE SCALE GENOMIC DNA]</scope>
    <source>
        <tissue evidence="2">Muscle</tissue>
    </source>
</reference>
<feature type="region of interest" description="Disordered" evidence="1">
    <location>
        <begin position="26"/>
        <end position="49"/>
    </location>
</feature>
<dbReference type="AlphaFoldDB" id="A0A5B7DBU1"/>
<dbReference type="EMBL" id="VSRR010000704">
    <property type="protein sequence ID" value="MPC18720.1"/>
    <property type="molecule type" value="Genomic_DNA"/>
</dbReference>
<feature type="region of interest" description="Disordered" evidence="1">
    <location>
        <begin position="69"/>
        <end position="97"/>
    </location>
</feature>